<feature type="transmembrane region" description="Helical" evidence="1">
    <location>
        <begin position="7"/>
        <end position="32"/>
    </location>
</feature>
<dbReference type="RefSeq" id="WP_121010092.1">
    <property type="nucleotide sequence ID" value="NZ_RCCJ01000001.1"/>
</dbReference>
<evidence type="ECO:0000256" key="1">
    <source>
        <dbReference type="SAM" id="Phobius"/>
    </source>
</evidence>
<gene>
    <name evidence="2" type="ORF">BCF55_0723</name>
</gene>
<keyword evidence="1" id="KW-0472">Membrane</keyword>
<proteinExistence type="predicted"/>
<feature type="transmembrane region" description="Helical" evidence="1">
    <location>
        <begin position="82"/>
        <end position="102"/>
    </location>
</feature>
<keyword evidence="3" id="KW-1185">Reference proteome</keyword>
<organism evidence="2 3">
    <name type="scientific">Hydrogenivirga caldilitoris</name>
    <dbReference type="NCBI Taxonomy" id="246264"/>
    <lineage>
        <taxon>Bacteria</taxon>
        <taxon>Pseudomonadati</taxon>
        <taxon>Aquificota</taxon>
        <taxon>Aquificia</taxon>
        <taxon>Aquificales</taxon>
        <taxon>Aquificaceae</taxon>
        <taxon>Hydrogenivirga</taxon>
    </lineage>
</organism>
<reference evidence="2 3" key="1">
    <citation type="submission" date="2018-10" db="EMBL/GenBank/DDBJ databases">
        <title>Genomic Encyclopedia of Archaeal and Bacterial Type Strains, Phase II (KMG-II): from individual species to whole genera.</title>
        <authorList>
            <person name="Goeker M."/>
        </authorList>
    </citation>
    <scope>NUCLEOTIDE SEQUENCE [LARGE SCALE GENOMIC DNA]</scope>
    <source>
        <strain evidence="2 3">DSM 16510</strain>
    </source>
</reference>
<feature type="transmembrane region" description="Helical" evidence="1">
    <location>
        <begin position="44"/>
        <end position="70"/>
    </location>
</feature>
<evidence type="ECO:0000313" key="3">
    <source>
        <dbReference type="Proteomes" id="UP000267841"/>
    </source>
</evidence>
<protein>
    <recommendedName>
        <fullName evidence="4">Phospholipase D-like protein</fullName>
    </recommendedName>
</protein>
<dbReference type="EMBL" id="RCCJ01000001">
    <property type="protein sequence ID" value="RLJ70448.1"/>
    <property type="molecule type" value="Genomic_DNA"/>
</dbReference>
<evidence type="ECO:0000313" key="2">
    <source>
        <dbReference type="EMBL" id="RLJ70448.1"/>
    </source>
</evidence>
<keyword evidence="1" id="KW-0812">Transmembrane</keyword>
<name>A0A497XNK4_9AQUI</name>
<evidence type="ECO:0008006" key="4">
    <source>
        <dbReference type="Google" id="ProtNLM"/>
    </source>
</evidence>
<keyword evidence="1" id="KW-1133">Transmembrane helix</keyword>
<dbReference type="AlphaFoldDB" id="A0A497XNK4"/>
<comment type="caution">
    <text evidence="2">The sequence shown here is derived from an EMBL/GenBank/DDBJ whole genome shotgun (WGS) entry which is preliminary data.</text>
</comment>
<accession>A0A497XNK4</accession>
<sequence>MSRAQRLTLGIVTLVPLVYVIVVLVTPLRAVFTTDPMSSEAPEWFLYFTALHFFMYLYMGLLLAFYMLHLFGNKAISREVKALWAILLVFGSVLTMPLYWFIHVWRNRG</sequence>
<dbReference type="Proteomes" id="UP000267841">
    <property type="component" value="Unassembled WGS sequence"/>
</dbReference>
<dbReference type="OrthoDB" id="991598at2"/>